<sequence>MFDINGWAILPFYFMSKKTWKARLGLGLEGKVGCAHFIKDKVECPDLVYVLITYEIKFGSFPHCIFSLFPSLTTARTWNFPALTRLRFFSLLSYRSGRFRHMR</sequence>
<gene>
    <name evidence="1" type="ORF">POPTR_008G026000</name>
</gene>
<name>A0A2K1ZAL9_POPTR</name>
<keyword evidence="2" id="KW-1185">Reference proteome</keyword>
<reference evidence="1 2" key="1">
    <citation type="journal article" date="2006" name="Science">
        <title>The genome of black cottonwood, Populus trichocarpa (Torr. &amp; Gray).</title>
        <authorList>
            <person name="Tuskan G.A."/>
            <person name="Difazio S."/>
            <person name="Jansson S."/>
            <person name="Bohlmann J."/>
            <person name="Grigoriev I."/>
            <person name="Hellsten U."/>
            <person name="Putnam N."/>
            <person name="Ralph S."/>
            <person name="Rombauts S."/>
            <person name="Salamov A."/>
            <person name="Schein J."/>
            <person name="Sterck L."/>
            <person name="Aerts A."/>
            <person name="Bhalerao R.R."/>
            <person name="Bhalerao R.P."/>
            <person name="Blaudez D."/>
            <person name="Boerjan W."/>
            <person name="Brun A."/>
            <person name="Brunner A."/>
            <person name="Busov V."/>
            <person name="Campbell M."/>
            <person name="Carlson J."/>
            <person name="Chalot M."/>
            <person name="Chapman J."/>
            <person name="Chen G.L."/>
            <person name="Cooper D."/>
            <person name="Coutinho P.M."/>
            <person name="Couturier J."/>
            <person name="Covert S."/>
            <person name="Cronk Q."/>
            <person name="Cunningham R."/>
            <person name="Davis J."/>
            <person name="Degroeve S."/>
            <person name="Dejardin A."/>
            <person name="Depamphilis C."/>
            <person name="Detter J."/>
            <person name="Dirks B."/>
            <person name="Dubchak I."/>
            <person name="Duplessis S."/>
            <person name="Ehlting J."/>
            <person name="Ellis B."/>
            <person name="Gendler K."/>
            <person name="Goodstein D."/>
            <person name="Gribskov M."/>
            <person name="Grimwood J."/>
            <person name="Groover A."/>
            <person name="Gunter L."/>
            <person name="Hamberger B."/>
            <person name="Heinze B."/>
            <person name="Helariutta Y."/>
            <person name="Henrissat B."/>
            <person name="Holligan D."/>
            <person name="Holt R."/>
            <person name="Huang W."/>
            <person name="Islam-Faridi N."/>
            <person name="Jones S."/>
            <person name="Jones-Rhoades M."/>
            <person name="Jorgensen R."/>
            <person name="Joshi C."/>
            <person name="Kangasjarvi J."/>
            <person name="Karlsson J."/>
            <person name="Kelleher C."/>
            <person name="Kirkpatrick R."/>
            <person name="Kirst M."/>
            <person name="Kohler A."/>
            <person name="Kalluri U."/>
            <person name="Larimer F."/>
            <person name="Leebens-Mack J."/>
            <person name="Leple J.C."/>
            <person name="Locascio P."/>
            <person name="Lou Y."/>
            <person name="Lucas S."/>
            <person name="Martin F."/>
            <person name="Montanini B."/>
            <person name="Napoli C."/>
            <person name="Nelson D.R."/>
            <person name="Nelson C."/>
            <person name="Nieminen K."/>
            <person name="Nilsson O."/>
            <person name="Pereda V."/>
            <person name="Peter G."/>
            <person name="Philippe R."/>
            <person name="Pilate G."/>
            <person name="Poliakov A."/>
            <person name="Razumovskaya J."/>
            <person name="Richardson P."/>
            <person name="Rinaldi C."/>
            <person name="Ritland K."/>
            <person name="Rouze P."/>
            <person name="Ryaboy D."/>
            <person name="Schmutz J."/>
            <person name="Schrader J."/>
            <person name="Segerman B."/>
            <person name="Shin H."/>
            <person name="Siddiqui A."/>
            <person name="Sterky F."/>
            <person name="Terry A."/>
            <person name="Tsai C.J."/>
            <person name="Uberbacher E."/>
            <person name="Unneberg P."/>
            <person name="Vahala J."/>
            <person name="Wall K."/>
            <person name="Wessler S."/>
            <person name="Yang G."/>
            <person name="Yin T."/>
            <person name="Douglas C."/>
            <person name="Marra M."/>
            <person name="Sandberg G."/>
            <person name="Van de Peer Y."/>
            <person name="Rokhsar D."/>
        </authorList>
    </citation>
    <scope>NUCLEOTIDE SEQUENCE [LARGE SCALE GENOMIC DNA]</scope>
    <source>
        <strain evidence="2">cv. Nisqually</strain>
    </source>
</reference>
<evidence type="ECO:0000313" key="2">
    <source>
        <dbReference type="Proteomes" id="UP000006729"/>
    </source>
</evidence>
<evidence type="ECO:0000313" key="1">
    <source>
        <dbReference type="EMBL" id="PNT22320.1"/>
    </source>
</evidence>
<dbReference type="EMBL" id="CM009297">
    <property type="protein sequence ID" value="PNT22320.1"/>
    <property type="molecule type" value="Genomic_DNA"/>
</dbReference>
<protein>
    <submittedName>
        <fullName evidence="1">Uncharacterized protein</fullName>
    </submittedName>
</protein>
<accession>A0A2K1ZAL9</accession>
<dbReference type="AlphaFoldDB" id="A0A2K1ZAL9"/>
<dbReference type="InParanoid" id="A0A2K1ZAL9"/>
<organism evidence="1 2">
    <name type="scientific">Populus trichocarpa</name>
    <name type="common">Western balsam poplar</name>
    <name type="synonym">Populus balsamifera subsp. trichocarpa</name>
    <dbReference type="NCBI Taxonomy" id="3694"/>
    <lineage>
        <taxon>Eukaryota</taxon>
        <taxon>Viridiplantae</taxon>
        <taxon>Streptophyta</taxon>
        <taxon>Embryophyta</taxon>
        <taxon>Tracheophyta</taxon>
        <taxon>Spermatophyta</taxon>
        <taxon>Magnoliopsida</taxon>
        <taxon>eudicotyledons</taxon>
        <taxon>Gunneridae</taxon>
        <taxon>Pentapetalae</taxon>
        <taxon>rosids</taxon>
        <taxon>fabids</taxon>
        <taxon>Malpighiales</taxon>
        <taxon>Salicaceae</taxon>
        <taxon>Saliceae</taxon>
        <taxon>Populus</taxon>
    </lineage>
</organism>
<dbReference type="Proteomes" id="UP000006729">
    <property type="component" value="Chromosome 8"/>
</dbReference>
<proteinExistence type="predicted"/>